<evidence type="ECO:0000256" key="1">
    <source>
        <dbReference type="SAM" id="SignalP"/>
    </source>
</evidence>
<feature type="signal peptide" evidence="1">
    <location>
        <begin position="1"/>
        <end position="20"/>
    </location>
</feature>
<name>A0A9P6NNA9_9BASI</name>
<keyword evidence="1" id="KW-0732">Signal</keyword>
<proteinExistence type="predicted"/>
<accession>A0A9P6NNA9</accession>
<keyword evidence="3" id="KW-1185">Reference proteome</keyword>
<dbReference type="EMBL" id="MU167231">
    <property type="protein sequence ID" value="KAG0149054.1"/>
    <property type="molecule type" value="Genomic_DNA"/>
</dbReference>
<sequence>MVHLTWAFVLCSSILCFVKSAQIGDFERWAECKKDLDDAKLSELPSCFGGLKTACEAKDLSQITKQFSEPCRLVYRDVVFDNAGASQYMEWQAKHFNILNRKYVSHKKKLFEGDKVNGYEGYFLRSKQNLEFLTIENKITDEYDCSIAYIVRYVNGQARLAYIKVADTSMDDPHAVVMYVEYVKSQNLAVPEWLEAQYQEALQKASGVNVDFRLQPPSIASLWDPSHLK</sequence>
<reference evidence="2" key="1">
    <citation type="submission" date="2013-11" db="EMBL/GenBank/DDBJ databases">
        <title>Genome sequence of the fusiform rust pathogen reveals effectors for host alternation and coevolution with pine.</title>
        <authorList>
            <consortium name="DOE Joint Genome Institute"/>
            <person name="Smith K."/>
            <person name="Pendleton A."/>
            <person name="Kubisiak T."/>
            <person name="Anderson C."/>
            <person name="Salamov A."/>
            <person name="Aerts A."/>
            <person name="Riley R."/>
            <person name="Clum A."/>
            <person name="Lindquist E."/>
            <person name="Ence D."/>
            <person name="Campbell M."/>
            <person name="Kronenberg Z."/>
            <person name="Feau N."/>
            <person name="Dhillon B."/>
            <person name="Hamelin R."/>
            <person name="Burleigh J."/>
            <person name="Smith J."/>
            <person name="Yandell M."/>
            <person name="Nelson C."/>
            <person name="Grigoriev I."/>
            <person name="Davis J."/>
        </authorList>
    </citation>
    <scope>NUCLEOTIDE SEQUENCE</scope>
    <source>
        <strain evidence="2">G11</strain>
    </source>
</reference>
<evidence type="ECO:0000313" key="2">
    <source>
        <dbReference type="EMBL" id="KAG0149054.1"/>
    </source>
</evidence>
<protein>
    <submittedName>
        <fullName evidence="2">Uncharacterized protein</fullName>
    </submittedName>
</protein>
<evidence type="ECO:0000313" key="3">
    <source>
        <dbReference type="Proteomes" id="UP000886653"/>
    </source>
</evidence>
<dbReference type="AlphaFoldDB" id="A0A9P6NNA9"/>
<gene>
    <name evidence="2" type="ORF">CROQUDRAFT_89629</name>
</gene>
<comment type="caution">
    <text evidence="2">The sequence shown here is derived from an EMBL/GenBank/DDBJ whole genome shotgun (WGS) entry which is preliminary data.</text>
</comment>
<dbReference type="Proteomes" id="UP000886653">
    <property type="component" value="Unassembled WGS sequence"/>
</dbReference>
<feature type="chain" id="PRO_5040428539" evidence="1">
    <location>
        <begin position="21"/>
        <end position="229"/>
    </location>
</feature>
<organism evidence="2 3">
    <name type="scientific">Cronartium quercuum f. sp. fusiforme G11</name>
    <dbReference type="NCBI Taxonomy" id="708437"/>
    <lineage>
        <taxon>Eukaryota</taxon>
        <taxon>Fungi</taxon>
        <taxon>Dikarya</taxon>
        <taxon>Basidiomycota</taxon>
        <taxon>Pucciniomycotina</taxon>
        <taxon>Pucciniomycetes</taxon>
        <taxon>Pucciniales</taxon>
        <taxon>Coleosporiaceae</taxon>
        <taxon>Cronartium</taxon>
    </lineage>
</organism>